<feature type="transmembrane region" description="Helical" evidence="1">
    <location>
        <begin position="6"/>
        <end position="26"/>
    </location>
</feature>
<evidence type="ECO:0000256" key="1">
    <source>
        <dbReference type="SAM" id="Phobius"/>
    </source>
</evidence>
<name>A0A286G0X2_9PROT</name>
<protein>
    <submittedName>
        <fullName evidence="2">Uncharacterized membrane-anchored protein</fullName>
    </submittedName>
</protein>
<dbReference type="OrthoDB" id="4868247at2"/>
<gene>
    <name evidence="2" type="ORF">SAMN05421508_101143</name>
</gene>
<dbReference type="RefSeq" id="WP_097277062.1">
    <property type="nucleotide sequence ID" value="NZ_OCNJ01000001.1"/>
</dbReference>
<keyword evidence="1" id="KW-0472">Membrane</keyword>
<dbReference type="EMBL" id="OCNJ01000001">
    <property type="protein sequence ID" value="SOD89190.1"/>
    <property type="molecule type" value="Genomic_DNA"/>
</dbReference>
<reference evidence="3" key="1">
    <citation type="submission" date="2017-09" db="EMBL/GenBank/DDBJ databases">
        <authorList>
            <person name="Varghese N."/>
            <person name="Submissions S."/>
        </authorList>
    </citation>
    <scope>NUCLEOTIDE SEQUENCE [LARGE SCALE GENOMIC DNA]</scope>
    <source>
        <strain evidence="3">USBA 140</strain>
    </source>
</reference>
<evidence type="ECO:0000313" key="2">
    <source>
        <dbReference type="EMBL" id="SOD89190.1"/>
    </source>
</evidence>
<keyword evidence="3" id="KW-1185">Reference proteome</keyword>
<dbReference type="AlphaFoldDB" id="A0A286G0X2"/>
<proteinExistence type="predicted"/>
<organism evidence="2 3">
    <name type="scientific">Caenispirillum bisanense</name>
    <dbReference type="NCBI Taxonomy" id="414052"/>
    <lineage>
        <taxon>Bacteria</taxon>
        <taxon>Pseudomonadati</taxon>
        <taxon>Pseudomonadota</taxon>
        <taxon>Alphaproteobacteria</taxon>
        <taxon>Rhodospirillales</taxon>
        <taxon>Novispirillaceae</taxon>
        <taxon>Caenispirillum</taxon>
    </lineage>
</organism>
<dbReference type="InterPro" id="IPR025833">
    <property type="entry name" value="GDYXXLXY"/>
</dbReference>
<sequence>MRLPLGARIALVVGVMLAALVAMVVLRQWPLLHGREVVLATEPVDPRSLLRGDYVILTYRASRLSTATLPLPEVADGDTLYVELRGPDHRGLWRPAAATTEKPDGDAPFLRGTVRGVWTDFDAACGTEGCRTISVEYGIESYFVPENSGRDLEDLVREGGRLAVAVAIDGSGRGVIAGLVIDGERVTREGLL</sequence>
<dbReference type="Proteomes" id="UP000219621">
    <property type="component" value="Unassembled WGS sequence"/>
</dbReference>
<accession>A0A286G0X2</accession>
<evidence type="ECO:0000313" key="3">
    <source>
        <dbReference type="Proteomes" id="UP000219621"/>
    </source>
</evidence>
<keyword evidence="1" id="KW-1133">Transmembrane helix</keyword>
<dbReference type="Pfam" id="PF14345">
    <property type="entry name" value="GDYXXLXY"/>
    <property type="match status" value="1"/>
</dbReference>
<keyword evidence="1" id="KW-0812">Transmembrane</keyword>